<keyword evidence="2" id="KW-0460">Magnesium</keyword>
<sequence>MNLPKHVAMIMDGNRRWAKQNSKCLFEAYSQGCIRIIDIVQSCIDRIPFITIYVFSTENWNRKEDEITTIHTIAEIFFIKKLDFFCGLGVKINFIGERSLTSRKLCNIMDICKEKTAHNNSLQLNVAFSYGSRREIASAVQRIVSNPPKDLSNVNESYIANNLYTKNCPDPDLLIRTGGVYRISNFLLWQIAYSELFFTNVLWPDFKVSLFDEAVQEYSRRKRNMGV</sequence>
<feature type="binding site" evidence="2">
    <location>
        <position position="176"/>
    </location>
    <ligand>
        <name>substrate</name>
    </ligand>
</feature>
<keyword evidence="4" id="KW-1185">Reference proteome</keyword>
<gene>
    <name evidence="3" type="primary">uppS</name>
    <name evidence="3" type="ORF">CAXC1_30002</name>
</gene>
<feature type="binding site" evidence="2">
    <location>
        <position position="17"/>
    </location>
    <ligand>
        <name>substrate</name>
    </ligand>
</feature>
<reference evidence="3 4" key="1">
    <citation type="submission" date="2024-01" db="EMBL/GenBank/DDBJ databases">
        <authorList>
            <person name="Kunselman E."/>
        </authorList>
    </citation>
    <scope>NUCLEOTIDE SEQUENCE [LARGE SCALE GENOMIC DNA]</scope>
    <source>
        <strain evidence="3">2 abalone samples</strain>
    </source>
</reference>
<dbReference type="HAMAP" id="MF_01139">
    <property type="entry name" value="ISPT"/>
    <property type="match status" value="1"/>
</dbReference>
<feature type="active site" description="Proton acceptor" evidence="2">
    <location>
        <position position="59"/>
    </location>
</feature>
<feature type="binding site" evidence="2">
    <location>
        <begin position="182"/>
        <end position="184"/>
    </location>
    <ligand>
        <name>substrate</name>
    </ligand>
</feature>
<evidence type="ECO:0000256" key="1">
    <source>
        <dbReference type="ARBA" id="ARBA00022679"/>
    </source>
</evidence>
<comment type="subunit">
    <text evidence="2">Homodimer.</text>
</comment>
<comment type="cofactor">
    <cofactor evidence="2">
        <name>Mg(2+)</name>
        <dbReference type="ChEBI" id="CHEBI:18420"/>
    </cofactor>
    <text evidence="2">Binds 2 magnesium ions per subunit.</text>
</comment>
<feature type="binding site" evidence="2">
    <location>
        <position position="60"/>
    </location>
    <ligand>
        <name>substrate</name>
    </ligand>
</feature>
<comment type="similarity">
    <text evidence="2">Belongs to the UPP synthase family.</text>
</comment>
<feature type="binding site" evidence="2">
    <location>
        <position position="195"/>
    </location>
    <ligand>
        <name>Mg(2+)</name>
        <dbReference type="ChEBI" id="CHEBI:18420"/>
    </ligand>
</feature>
<feature type="binding site" evidence="2">
    <location>
        <begin position="13"/>
        <end position="16"/>
    </location>
    <ligand>
        <name>substrate</name>
    </ligand>
</feature>
<dbReference type="InterPro" id="IPR018520">
    <property type="entry name" value="UPP_synth-like_CS"/>
</dbReference>
<feature type="binding site" evidence="2">
    <location>
        <position position="12"/>
    </location>
    <ligand>
        <name>Mg(2+)</name>
        <dbReference type="ChEBI" id="CHEBI:18420"/>
    </ligand>
</feature>
<protein>
    <recommendedName>
        <fullName evidence="2">Isoprenyl transferase</fullName>
        <ecNumber evidence="2">2.5.1.-</ecNumber>
    </recommendedName>
</protein>
<dbReference type="PROSITE" id="PS01066">
    <property type="entry name" value="UPP_SYNTHASE"/>
    <property type="match status" value="1"/>
</dbReference>
<dbReference type="InterPro" id="IPR036424">
    <property type="entry name" value="UPP_synth-like_sf"/>
</dbReference>
<evidence type="ECO:0000256" key="2">
    <source>
        <dbReference type="HAMAP-Rule" id="MF_01139"/>
    </source>
</evidence>
<dbReference type="Proteomes" id="UP001314181">
    <property type="component" value="Unassembled WGS sequence"/>
</dbReference>
<dbReference type="SUPFAM" id="SSF64005">
    <property type="entry name" value="Undecaprenyl diphosphate synthase"/>
    <property type="match status" value="1"/>
</dbReference>
<dbReference type="RefSeq" id="WP_338364588.1">
    <property type="nucleotide sequence ID" value="NZ_CAWVOK010000029.1"/>
</dbReference>
<dbReference type="Pfam" id="PF01255">
    <property type="entry name" value="Prenyltransf"/>
    <property type="match status" value="1"/>
</dbReference>
<dbReference type="PANTHER" id="PTHR10291">
    <property type="entry name" value="DEHYDRODOLICHYL DIPHOSPHATE SYNTHASE FAMILY MEMBER"/>
    <property type="match status" value="1"/>
</dbReference>
<dbReference type="CDD" id="cd00475">
    <property type="entry name" value="Cis_IPPS"/>
    <property type="match status" value="1"/>
</dbReference>
<dbReference type="EC" id="2.5.1.-" evidence="2"/>
<accession>A0ABP0ETY1</accession>
<evidence type="ECO:0000313" key="3">
    <source>
        <dbReference type="EMBL" id="CAK8163400.1"/>
    </source>
</evidence>
<keyword evidence="1 2" id="KW-0808">Transferase</keyword>
<comment type="caution">
    <text evidence="3">The sequence shown here is derived from an EMBL/GenBank/DDBJ whole genome shotgun (WGS) entry which is preliminary data.</text>
</comment>
<dbReference type="NCBIfam" id="TIGR00055">
    <property type="entry name" value="uppS"/>
    <property type="match status" value="1"/>
</dbReference>
<dbReference type="InterPro" id="IPR001441">
    <property type="entry name" value="UPP_synth-like"/>
</dbReference>
<organism evidence="3 4">
    <name type="scientific">Candidatus Xenohaliotis californiensis</name>
    <dbReference type="NCBI Taxonomy" id="84677"/>
    <lineage>
        <taxon>Bacteria</taxon>
        <taxon>Pseudomonadati</taxon>
        <taxon>Pseudomonadota</taxon>
        <taxon>Alphaproteobacteria</taxon>
        <taxon>Rickettsiales</taxon>
        <taxon>Anaplasmataceae</taxon>
        <taxon>Candidatus Xenohaliotis</taxon>
    </lineage>
</organism>
<keyword evidence="2" id="KW-0479">Metal-binding</keyword>
<evidence type="ECO:0000313" key="4">
    <source>
        <dbReference type="Proteomes" id="UP001314181"/>
    </source>
</evidence>
<dbReference type="Gene3D" id="3.40.1180.10">
    <property type="entry name" value="Decaprenyl diphosphate synthase-like"/>
    <property type="match status" value="1"/>
</dbReference>
<comment type="caution">
    <text evidence="2">Lacks conserved residue(s) required for the propagation of feature annotation.</text>
</comment>
<dbReference type="EMBL" id="CAWVOK010000029">
    <property type="protein sequence ID" value="CAK8163400.1"/>
    <property type="molecule type" value="Genomic_DNA"/>
</dbReference>
<feature type="binding site" evidence="2">
    <location>
        <begin position="56"/>
        <end position="58"/>
    </location>
    <ligand>
        <name>substrate</name>
    </ligand>
</feature>
<proteinExistence type="inferred from homology"/>
<feature type="binding site" evidence="2">
    <location>
        <position position="62"/>
    </location>
    <ligand>
        <name>substrate</name>
    </ligand>
</feature>
<dbReference type="PANTHER" id="PTHR10291:SF0">
    <property type="entry name" value="DEHYDRODOLICHYL DIPHOSPHATE SYNTHASE 2"/>
    <property type="match status" value="1"/>
</dbReference>
<dbReference type="GO" id="GO:0016740">
    <property type="term" value="F:transferase activity"/>
    <property type="evidence" value="ECO:0007669"/>
    <property type="project" value="UniProtKB-KW"/>
</dbReference>
<name>A0ABP0ETY1_9RICK</name>
<comment type="function">
    <text evidence="2">Catalyzes the condensation of isopentenyl diphosphate (IPP) with allylic pyrophosphates generating different type of terpenoids.</text>
</comment>
<feature type="active site" evidence="2">
    <location>
        <position position="12"/>
    </location>
</feature>